<dbReference type="Proteomes" id="UP000198728">
    <property type="component" value="Unassembled WGS sequence"/>
</dbReference>
<dbReference type="GO" id="GO:0010411">
    <property type="term" value="P:xyloglucan metabolic process"/>
    <property type="evidence" value="ECO:0007669"/>
    <property type="project" value="TreeGrafter"/>
</dbReference>
<dbReference type="PANTHER" id="PTHR43739">
    <property type="entry name" value="XYLOGLUCANASE (EUROFUNG)"/>
    <property type="match status" value="1"/>
</dbReference>
<dbReference type="CDD" id="cd15482">
    <property type="entry name" value="Sialidase_non-viral"/>
    <property type="match status" value="1"/>
</dbReference>
<reference evidence="1 2" key="1">
    <citation type="submission" date="2016-10" db="EMBL/GenBank/DDBJ databases">
        <authorList>
            <person name="de Groot N.N."/>
        </authorList>
    </citation>
    <scope>NUCLEOTIDE SEQUENCE [LARGE SCALE GENOMIC DNA]</scope>
    <source>
        <strain evidence="1 2">DSM 19548</strain>
    </source>
</reference>
<keyword evidence="2" id="KW-1185">Reference proteome</keyword>
<name>A0A1I1MNC6_9RHOB</name>
<dbReference type="PROSITE" id="PS51318">
    <property type="entry name" value="TAT"/>
    <property type="match status" value="1"/>
</dbReference>
<dbReference type="PANTHER" id="PTHR43739:SF5">
    <property type="entry name" value="EXO-ALPHA-SIALIDASE"/>
    <property type="match status" value="1"/>
</dbReference>
<dbReference type="STRING" id="441112.SAMN04488094_110127"/>
<sequence length="308" mass="31603">MTIPKTDGLHRRAFLGATAAACIVGTAPPLIAAPSPQVRALVFAGSTVLAAGNGLMRSQNGGATWRAAAGPDQELRALTTHPQRPDRVVAALDAHGLAVSDDAGASWRKAGAGLPAVAIDALATAATTPDTLYAAIAGDGLWRSEDAGETWAFVMDRPFLAEAERDVTALASVDLASGMGGIWLYAGTTFGMQRVPDCFCRWQDVQPGNALDALVPGGDAPETQPLPEGQPVRALVSPAAAPARLYAALPSGIWSTDDAGMVWRKTSDVEVLAIAVDPATPLSLVAATQGALTYSRDGGETWTAGAVI</sequence>
<protein>
    <submittedName>
        <fullName evidence="1">BNR/Asp-box repeat-containing protein</fullName>
    </submittedName>
</protein>
<dbReference type="InterPro" id="IPR052025">
    <property type="entry name" value="Xyloglucanase_GH74"/>
</dbReference>
<evidence type="ECO:0000313" key="2">
    <source>
        <dbReference type="Proteomes" id="UP000198728"/>
    </source>
</evidence>
<dbReference type="Pfam" id="PF02012">
    <property type="entry name" value="BNR"/>
    <property type="match status" value="1"/>
</dbReference>
<dbReference type="InterPro" id="IPR015943">
    <property type="entry name" value="WD40/YVTN_repeat-like_dom_sf"/>
</dbReference>
<dbReference type="OrthoDB" id="9764804at2"/>
<organism evidence="1 2">
    <name type="scientific">Tropicimonas isoalkanivorans</name>
    <dbReference type="NCBI Taxonomy" id="441112"/>
    <lineage>
        <taxon>Bacteria</taxon>
        <taxon>Pseudomonadati</taxon>
        <taxon>Pseudomonadota</taxon>
        <taxon>Alphaproteobacteria</taxon>
        <taxon>Rhodobacterales</taxon>
        <taxon>Roseobacteraceae</taxon>
        <taxon>Tropicimonas</taxon>
    </lineage>
</organism>
<dbReference type="AlphaFoldDB" id="A0A1I1MNC6"/>
<gene>
    <name evidence="1" type="ORF">SAMN04488094_110127</name>
</gene>
<evidence type="ECO:0000313" key="1">
    <source>
        <dbReference type="EMBL" id="SFC86994.1"/>
    </source>
</evidence>
<proteinExistence type="predicted"/>
<dbReference type="EMBL" id="FOLG01000010">
    <property type="protein sequence ID" value="SFC86994.1"/>
    <property type="molecule type" value="Genomic_DNA"/>
</dbReference>
<dbReference type="SUPFAM" id="SSF110296">
    <property type="entry name" value="Oligoxyloglucan reducing end-specific cellobiohydrolase"/>
    <property type="match status" value="1"/>
</dbReference>
<dbReference type="InterPro" id="IPR006311">
    <property type="entry name" value="TAT_signal"/>
</dbReference>
<dbReference type="InterPro" id="IPR002860">
    <property type="entry name" value="BNR_rpt"/>
</dbReference>
<accession>A0A1I1MNC6</accession>
<dbReference type="Gene3D" id="2.130.10.10">
    <property type="entry name" value="YVTN repeat-like/Quinoprotein amine dehydrogenase"/>
    <property type="match status" value="2"/>
</dbReference>
<dbReference type="RefSeq" id="WP_093361701.1">
    <property type="nucleotide sequence ID" value="NZ_FOLG01000010.1"/>
</dbReference>